<name>A0A084GXE7_METID</name>
<evidence type="ECO:0000313" key="9">
    <source>
        <dbReference type="Proteomes" id="UP000028549"/>
    </source>
</evidence>
<evidence type="ECO:0000256" key="2">
    <source>
        <dbReference type="ARBA" id="ARBA00022448"/>
    </source>
</evidence>
<evidence type="ECO:0000256" key="4">
    <source>
        <dbReference type="ARBA" id="ARBA00022989"/>
    </source>
</evidence>
<protein>
    <submittedName>
        <fullName evidence="8">ABC transporter permease</fullName>
    </submittedName>
</protein>
<dbReference type="PANTHER" id="PTHR43839:SF3">
    <property type="entry name" value="OLIGOPEPTIDE ABC TRANSPORTER, PERMEASE PROTEIN"/>
    <property type="match status" value="1"/>
</dbReference>
<sequence>MRNIPLLSGLFMIAVLVAVAWLGPVIPSVKEGIIEQRMVFKESGAFERAPFPPSLQHLFGTDEDGRDLLSLVIMGAKETLMLVLVISIIRYGAAILLALLSLPEKSPARALIYSLNGFAASLPIVFAAILFITMPVFTFSPHRVYWIVLILSLSDVGRVAYVFQQAMKSISHTQYVEAGVTIGNSPFGLFSRHYFPNLLPDAVTHFFMDLGKVTLLLGQLGILSIFVTQAFVQLNYGYGELQNTSLNWPILLGMAKSDIISGFWIPFFPALALTYLILTFNLIGEGLRKHFSRI</sequence>
<dbReference type="PANTHER" id="PTHR43839">
    <property type="entry name" value="OPPC IN A BINDING PROTEIN-DEPENDENT TRANSPORT SYSTEM"/>
    <property type="match status" value="1"/>
</dbReference>
<proteinExistence type="inferred from homology"/>
<evidence type="ECO:0000259" key="7">
    <source>
        <dbReference type="PROSITE" id="PS50928"/>
    </source>
</evidence>
<dbReference type="GO" id="GO:0055085">
    <property type="term" value="P:transmembrane transport"/>
    <property type="evidence" value="ECO:0007669"/>
    <property type="project" value="InterPro"/>
</dbReference>
<reference evidence="8 9" key="1">
    <citation type="journal article" date="2005" name="Int. J. Syst. Evol. Microbiol.">
        <title>Bacillus cibi sp. nov., isolated from jeotgal, a traditional Korean fermented seafood.</title>
        <authorList>
            <person name="Yoon J.H."/>
            <person name="Lee C.H."/>
            <person name="Oh T.K."/>
        </authorList>
    </citation>
    <scope>NUCLEOTIDE SEQUENCE [LARGE SCALE GENOMIC DNA]</scope>
    <source>
        <strain evidence="8 9">DSM 16189</strain>
    </source>
</reference>
<dbReference type="EMBL" id="JNVC02000005">
    <property type="protein sequence ID" value="KEZ52009.1"/>
    <property type="molecule type" value="Genomic_DNA"/>
</dbReference>
<dbReference type="GO" id="GO:0005886">
    <property type="term" value="C:plasma membrane"/>
    <property type="evidence" value="ECO:0007669"/>
    <property type="project" value="UniProtKB-SubCell"/>
</dbReference>
<evidence type="ECO:0000256" key="3">
    <source>
        <dbReference type="ARBA" id="ARBA00022692"/>
    </source>
</evidence>
<feature type="transmembrane region" description="Helical" evidence="6">
    <location>
        <begin position="259"/>
        <end position="283"/>
    </location>
</feature>
<keyword evidence="2 6" id="KW-0813">Transport</keyword>
<comment type="subcellular location">
    <subcellularLocation>
        <location evidence="6">Cell membrane</location>
        <topology evidence="6">Multi-pass membrane protein</topology>
    </subcellularLocation>
    <subcellularLocation>
        <location evidence="1">Membrane</location>
        <topology evidence="1">Multi-pass membrane protein</topology>
    </subcellularLocation>
</comment>
<comment type="caution">
    <text evidence="8">The sequence shown here is derived from an EMBL/GenBank/DDBJ whole genome shotgun (WGS) entry which is preliminary data.</text>
</comment>
<keyword evidence="3 6" id="KW-0812">Transmembrane</keyword>
<feature type="transmembrane region" description="Helical" evidence="6">
    <location>
        <begin position="79"/>
        <end position="100"/>
    </location>
</feature>
<comment type="similarity">
    <text evidence="6">Belongs to the binding-protein-dependent transport system permease family.</text>
</comment>
<gene>
    <name evidence="8" type="ORF">GS18_0213010</name>
</gene>
<dbReference type="SUPFAM" id="SSF161098">
    <property type="entry name" value="MetI-like"/>
    <property type="match status" value="1"/>
</dbReference>
<dbReference type="RefSeq" id="WP_029566876.1">
    <property type="nucleotide sequence ID" value="NZ_JNVC02000005.1"/>
</dbReference>
<keyword evidence="4 6" id="KW-1133">Transmembrane helix</keyword>
<dbReference type="Pfam" id="PF00528">
    <property type="entry name" value="BPD_transp_1"/>
    <property type="match status" value="1"/>
</dbReference>
<dbReference type="InterPro" id="IPR000515">
    <property type="entry name" value="MetI-like"/>
</dbReference>
<dbReference type="PROSITE" id="PS50928">
    <property type="entry name" value="ABC_TM1"/>
    <property type="match status" value="1"/>
</dbReference>
<dbReference type="Gene3D" id="1.10.3720.10">
    <property type="entry name" value="MetI-like"/>
    <property type="match status" value="1"/>
</dbReference>
<keyword evidence="9" id="KW-1185">Reference proteome</keyword>
<feature type="domain" description="ABC transmembrane type-1" evidence="7">
    <location>
        <begin position="76"/>
        <end position="284"/>
    </location>
</feature>
<dbReference type="STRING" id="246786.GS18_0213010"/>
<dbReference type="Proteomes" id="UP000028549">
    <property type="component" value="Unassembled WGS sequence"/>
</dbReference>
<feature type="transmembrane region" description="Helical" evidence="6">
    <location>
        <begin position="144"/>
        <end position="163"/>
    </location>
</feature>
<dbReference type="OrthoDB" id="2376472at2"/>
<evidence type="ECO:0000256" key="1">
    <source>
        <dbReference type="ARBA" id="ARBA00004141"/>
    </source>
</evidence>
<evidence type="ECO:0000256" key="6">
    <source>
        <dbReference type="RuleBase" id="RU363032"/>
    </source>
</evidence>
<evidence type="ECO:0000256" key="5">
    <source>
        <dbReference type="ARBA" id="ARBA00023136"/>
    </source>
</evidence>
<organism evidence="8 9">
    <name type="scientific">Metabacillus indicus</name>
    <name type="common">Bacillus indicus</name>
    <dbReference type="NCBI Taxonomy" id="246786"/>
    <lineage>
        <taxon>Bacteria</taxon>
        <taxon>Bacillati</taxon>
        <taxon>Bacillota</taxon>
        <taxon>Bacilli</taxon>
        <taxon>Bacillales</taxon>
        <taxon>Bacillaceae</taxon>
        <taxon>Metabacillus</taxon>
    </lineage>
</organism>
<dbReference type="AlphaFoldDB" id="A0A084GXE7"/>
<feature type="transmembrane region" description="Helical" evidence="6">
    <location>
        <begin position="215"/>
        <end position="239"/>
    </location>
</feature>
<dbReference type="InterPro" id="IPR035906">
    <property type="entry name" value="MetI-like_sf"/>
</dbReference>
<evidence type="ECO:0000313" key="8">
    <source>
        <dbReference type="EMBL" id="KEZ52009.1"/>
    </source>
</evidence>
<keyword evidence="5 6" id="KW-0472">Membrane</keyword>
<accession>A0A084GXE7</accession>
<feature type="transmembrane region" description="Helical" evidence="6">
    <location>
        <begin position="112"/>
        <end position="132"/>
    </location>
</feature>